<feature type="chain" id="PRO_5046154396" evidence="1">
    <location>
        <begin position="27"/>
        <end position="220"/>
    </location>
</feature>
<evidence type="ECO:0000313" key="3">
    <source>
        <dbReference type="EMBL" id="MCZ8382239.1"/>
    </source>
</evidence>
<protein>
    <submittedName>
        <fullName evidence="3">RsiV family protein</fullName>
    </submittedName>
</protein>
<name>A0ABT4Q0L3_9MYCO</name>
<dbReference type="InterPro" id="IPR021729">
    <property type="entry name" value="DUF3298"/>
</dbReference>
<comment type="caution">
    <text evidence="3">The sequence shown here is derived from an EMBL/GenBank/DDBJ whole genome shotgun (WGS) entry which is preliminary data.</text>
</comment>
<reference evidence="3" key="1">
    <citation type="submission" date="2022-12" db="EMBL/GenBank/DDBJ databases">
        <authorList>
            <person name="Deng Y."/>
            <person name="Zhang Y.-Q."/>
        </authorList>
    </citation>
    <scope>NUCLEOTIDE SEQUENCE</scope>
    <source>
        <strain evidence="3">CPCC 205372</strain>
    </source>
</reference>
<dbReference type="Gene3D" id="3.30.565.40">
    <property type="entry name" value="Fervidobacterium nodosum Rt17-B1 like"/>
    <property type="match status" value="1"/>
</dbReference>
<evidence type="ECO:0000259" key="2">
    <source>
        <dbReference type="Pfam" id="PF11738"/>
    </source>
</evidence>
<accession>A0ABT4Q0L3</accession>
<feature type="signal peptide" evidence="1">
    <location>
        <begin position="1"/>
        <end position="26"/>
    </location>
</feature>
<dbReference type="RefSeq" id="WP_269896711.1">
    <property type="nucleotide sequence ID" value="NZ_JAPZPY010000016.1"/>
</dbReference>
<dbReference type="EMBL" id="JAPZPY010000016">
    <property type="protein sequence ID" value="MCZ8382239.1"/>
    <property type="molecule type" value="Genomic_DNA"/>
</dbReference>
<keyword evidence="1" id="KW-0732">Signal</keyword>
<organism evidence="3 4">
    <name type="scientific">Mycobacterium hippophais</name>
    <dbReference type="NCBI Taxonomy" id="3016340"/>
    <lineage>
        <taxon>Bacteria</taxon>
        <taxon>Bacillati</taxon>
        <taxon>Actinomycetota</taxon>
        <taxon>Actinomycetes</taxon>
        <taxon>Mycobacteriales</taxon>
        <taxon>Mycobacteriaceae</taxon>
        <taxon>Mycobacterium</taxon>
    </lineage>
</organism>
<feature type="domain" description="DUF3298" evidence="2">
    <location>
        <begin position="142"/>
        <end position="213"/>
    </location>
</feature>
<sequence>MTAYTASSTAAVLSAVVILMSPTAGAQTHCADLGGAVDPAGTCRIHGSAPGYRLDITYPTTYPDEAALAAAIEQERDEFVEWAEDVEGPIQKELDIVPHVHRSGRTESVVLTIGTNTGVRPVTTFRSFTYDTDRHTPITIDTLFKPGAQPLSVLNPIVQRELIARGSGLPDRALPLHDYRTFALTDDTVTFFFPQGVLLPHVDGPLTVDIPRSQISSHLA</sequence>
<evidence type="ECO:0000256" key="1">
    <source>
        <dbReference type="SAM" id="SignalP"/>
    </source>
</evidence>
<proteinExistence type="predicted"/>
<dbReference type="Proteomes" id="UP001142153">
    <property type="component" value="Unassembled WGS sequence"/>
</dbReference>
<evidence type="ECO:0000313" key="4">
    <source>
        <dbReference type="Proteomes" id="UP001142153"/>
    </source>
</evidence>
<dbReference type="Pfam" id="PF11738">
    <property type="entry name" value="DUF3298"/>
    <property type="match status" value="1"/>
</dbReference>
<dbReference type="Gene3D" id="3.90.640.20">
    <property type="entry name" value="Heat-shock cognate protein, ATPase"/>
    <property type="match status" value="1"/>
</dbReference>
<keyword evidence="4" id="KW-1185">Reference proteome</keyword>
<dbReference type="InterPro" id="IPR037126">
    <property type="entry name" value="PdaC/RsiV-like_sf"/>
</dbReference>
<gene>
    <name evidence="3" type="ORF">O6P37_25540</name>
</gene>